<feature type="binding site" evidence="4">
    <location>
        <begin position="11"/>
        <end position="15"/>
    </location>
    <ligand>
        <name>ATP</name>
        <dbReference type="ChEBI" id="CHEBI:30616"/>
    </ligand>
</feature>
<dbReference type="AlphaFoldDB" id="A0NNE7"/>
<dbReference type="Proteomes" id="UP000004848">
    <property type="component" value="Unassembled WGS sequence"/>
</dbReference>
<dbReference type="InterPro" id="IPR037171">
    <property type="entry name" value="NagB/RpiA_transferase-like"/>
</dbReference>
<dbReference type="GO" id="GO:0035999">
    <property type="term" value="P:tetrahydrofolate interconversion"/>
    <property type="evidence" value="ECO:0007669"/>
    <property type="project" value="TreeGrafter"/>
</dbReference>
<dbReference type="InterPro" id="IPR024185">
    <property type="entry name" value="FTHF_cligase-like_sf"/>
</dbReference>
<evidence type="ECO:0000256" key="3">
    <source>
        <dbReference type="ARBA" id="ARBA00022840"/>
    </source>
</evidence>
<feature type="binding site" evidence="4">
    <location>
        <begin position="134"/>
        <end position="142"/>
    </location>
    <ligand>
        <name>ATP</name>
        <dbReference type="ChEBI" id="CHEBI:30616"/>
    </ligand>
</feature>
<dbReference type="PANTHER" id="PTHR23407">
    <property type="entry name" value="ATPASE INHIBITOR/5-FORMYLTETRAHYDROFOLATE CYCLO-LIGASE"/>
    <property type="match status" value="1"/>
</dbReference>
<dbReference type="GO" id="GO:0046872">
    <property type="term" value="F:metal ion binding"/>
    <property type="evidence" value="ECO:0007669"/>
    <property type="project" value="UniProtKB-KW"/>
</dbReference>
<comment type="catalytic activity">
    <reaction evidence="5">
        <text>(6S)-5-formyl-5,6,7,8-tetrahydrofolate + ATP = (6R)-5,10-methenyltetrahydrofolate + ADP + phosphate</text>
        <dbReference type="Rhea" id="RHEA:10488"/>
        <dbReference type="ChEBI" id="CHEBI:30616"/>
        <dbReference type="ChEBI" id="CHEBI:43474"/>
        <dbReference type="ChEBI" id="CHEBI:57455"/>
        <dbReference type="ChEBI" id="CHEBI:57457"/>
        <dbReference type="ChEBI" id="CHEBI:456216"/>
        <dbReference type="EC" id="6.3.3.2"/>
    </reaction>
</comment>
<keyword evidence="3 4" id="KW-0067">ATP-binding</keyword>
<dbReference type="PANTHER" id="PTHR23407:SF1">
    <property type="entry name" value="5-FORMYLTETRAHYDROFOLATE CYCLO-LIGASE"/>
    <property type="match status" value="1"/>
</dbReference>
<dbReference type="Pfam" id="PF01812">
    <property type="entry name" value="5-FTHF_cyc-lig"/>
    <property type="match status" value="1"/>
</dbReference>
<comment type="cofactor">
    <cofactor evidence="5">
        <name>Mg(2+)</name>
        <dbReference type="ChEBI" id="CHEBI:18420"/>
    </cofactor>
</comment>
<evidence type="ECO:0000256" key="4">
    <source>
        <dbReference type="PIRSR" id="PIRSR006806-1"/>
    </source>
</evidence>
<keyword evidence="2 4" id="KW-0547">Nucleotide-binding</keyword>
<proteinExistence type="inferred from homology"/>
<dbReference type="EC" id="6.3.3.2" evidence="5"/>
<dbReference type="SUPFAM" id="SSF100950">
    <property type="entry name" value="NagB/RpiA/CoA transferase-like"/>
    <property type="match status" value="1"/>
</dbReference>
<dbReference type="EMBL" id="AAUW01000002">
    <property type="protein sequence ID" value="EAV45678.1"/>
    <property type="molecule type" value="Genomic_DNA"/>
</dbReference>
<dbReference type="OrthoDB" id="9801938at2"/>
<dbReference type="RefSeq" id="WP_006932109.1">
    <property type="nucleotide sequence ID" value="NZ_AAUW01000002.1"/>
</dbReference>
<comment type="caution">
    <text evidence="6">The sequence shown here is derived from an EMBL/GenBank/DDBJ whole genome shotgun (WGS) entry which is preliminary data.</text>
</comment>
<accession>A0NNE7</accession>
<keyword evidence="5" id="KW-0460">Magnesium</keyword>
<dbReference type="GO" id="GO:0005524">
    <property type="term" value="F:ATP binding"/>
    <property type="evidence" value="ECO:0007669"/>
    <property type="project" value="UniProtKB-KW"/>
</dbReference>
<dbReference type="Gene3D" id="3.40.50.10420">
    <property type="entry name" value="NagB/RpiA/CoA transferase-like"/>
    <property type="match status" value="1"/>
</dbReference>
<keyword evidence="5" id="KW-0479">Metal-binding</keyword>
<comment type="similarity">
    <text evidence="1 5">Belongs to the 5-formyltetrahydrofolate cyclo-ligase family.</text>
</comment>
<organism evidence="6 7">
    <name type="scientific">Roseibium aggregatum (strain ATCC 25650 / DSM 13394 / JCM 20685 / NBRC 16684 / NCIMB 2208 / IAM 12614 / B1)</name>
    <name type="common">Stappia aggregata</name>
    <dbReference type="NCBI Taxonomy" id="384765"/>
    <lineage>
        <taxon>Bacteria</taxon>
        <taxon>Pseudomonadati</taxon>
        <taxon>Pseudomonadota</taxon>
        <taxon>Alphaproteobacteria</taxon>
        <taxon>Hyphomicrobiales</taxon>
        <taxon>Stappiaceae</taxon>
        <taxon>Roseibium</taxon>
    </lineage>
</organism>
<evidence type="ECO:0000256" key="5">
    <source>
        <dbReference type="RuleBase" id="RU361279"/>
    </source>
</evidence>
<dbReference type="GeneID" id="68845106"/>
<name>A0NNE7_ROSAI</name>
<dbReference type="GO" id="GO:0030272">
    <property type="term" value="F:5-formyltetrahydrofolate cyclo-ligase activity"/>
    <property type="evidence" value="ECO:0007669"/>
    <property type="project" value="UniProtKB-EC"/>
</dbReference>
<dbReference type="NCBIfam" id="TIGR02727">
    <property type="entry name" value="MTHFS_bact"/>
    <property type="match status" value="1"/>
</dbReference>
<dbReference type="eggNOG" id="COG0212">
    <property type="taxonomic scope" value="Bacteria"/>
</dbReference>
<dbReference type="InterPro" id="IPR002698">
    <property type="entry name" value="FTHF_cligase"/>
</dbReference>
<gene>
    <name evidence="6" type="ORF">SIAM614_23702</name>
</gene>
<evidence type="ECO:0000313" key="7">
    <source>
        <dbReference type="Proteomes" id="UP000004848"/>
    </source>
</evidence>
<evidence type="ECO:0000256" key="2">
    <source>
        <dbReference type="ARBA" id="ARBA00022741"/>
    </source>
</evidence>
<dbReference type="GO" id="GO:0009396">
    <property type="term" value="P:folic acid-containing compound biosynthetic process"/>
    <property type="evidence" value="ECO:0007669"/>
    <property type="project" value="TreeGrafter"/>
</dbReference>
<sequence>MTDLSSIAAEKDKLRKDVLARRKAMPVVERIEFSLQLSDHAEDLPLPAGAVVAGFWPIRDEIDPRPLMDRLRQLGHPLCLPVMTGPSLIFRRLERDTELVSAGFGTSEPGPSSEEVRPDVLLMPLAGFDGRGTRIGYGKAFYDTTIAKLQQSGPLLCIGLAFSVQEVDHVPSEAHDKPLNGILTEQGYRAFG</sequence>
<evidence type="ECO:0000313" key="6">
    <source>
        <dbReference type="EMBL" id="EAV45678.1"/>
    </source>
</evidence>
<reference evidence="6 7" key="1">
    <citation type="submission" date="2006-05" db="EMBL/GenBank/DDBJ databases">
        <authorList>
            <person name="King G."/>
            <person name="Ferriera S."/>
            <person name="Johnson J."/>
            <person name="Kravitz S."/>
            <person name="Beeson K."/>
            <person name="Sutton G."/>
            <person name="Rogers Y.-H."/>
            <person name="Friedman R."/>
            <person name="Frazier M."/>
            <person name="Venter J.C."/>
        </authorList>
    </citation>
    <scope>NUCLEOTIDE SEQUENCE [LARGE SCALE GENOMIC DNA]</scope>
    <source>
        <strain evidence="7">ATCC 25650 / DSM 13394 / JCM 20685 / NBRC 16684 / NCIMB 2208 / IAM 12614 / B1</strain>
    </source>
</reference>
<dbReference type="PIRSF" id="PIRSF006806">
    <property type="entry name" value="FTHF_cligase"/>
    <property type="match status" value="1"/>
</dbReference>
<feature type="binding site" evidence="4">
    <location>
        <position position="61"/>
    </location>
    <ligand>
        <name>substrate</name>
    </ligand>
</feature>
<protein>
    <recommendedName>
        <fullName evidence="5">5-formyltetrahydrofolate cyclo-ligase</fullName>
        <ecNumber evidence="5">6.3.3.2</ecNumber>
    </recommendedName>
</protein>
<evidence type="ECO:0000256" key="1">
    <source>
        <dbReference type="ARBA" id="ARBA00010638"/>
    </source>
</evidence>